<dbReference type="NCBIfam" id="TIGR02906">
    <property type="entry name" value="spore_CotS"/>
    <property type="match status" value="1"/>
</dbReference>
<dbReference type="AlphaFoldDB" id="A0A1M5W4C1"/>
<sequence>MNIEDIKEIVQCKYNITVDEIEKIKNVYRINSKGEIYCLKVIKYELPHFFFIYSAMRYLQNNGFENIPKFIKTICGDEYIDLGNNHAYLTPWLNAREANYDNPIDVKTAALKLAELHNHSEGFEVTSDMKPRYYWGKWIENFTTRKAEILDFRGKILTKPIITEFDNLYHEAIEEEIERCDRAINHLMESKYLDIMKNQEANKSFCHHDYANHNVLINKQEEVSLIDFDYCILDTHLHDLGSLLIRRMKDGKWSMDNAVYILKNYDSLRKLQDSDIPILAAFIEFPQAFWQVGLQYYWEKQPWEEEVFMKKLRRVLEDREERQEFVDEFRMFKL</sequence>
<dbReference type="PANTHER" id="PTHR39179">
    <property type="entry name" value="SPORE COAT PROTEIN I"/>
    <property type="match status" value="1"/>
</dbReference>
<evidence type="ECO:0000313" key="3">
    <source>
        <dbReference type="Proteomes" id="UP000184526"/>
    </source>
</evidence>
<dbReference type="SUPFAM" id="SSF56112">
    <property type="entry name" value="Protein kinase-like (PK-like)"/>
    <property type="match status" value="1"/>
</dbReference>
<evidence type="ECO:0000313" key="2">
    <source>
        <dbReference type="EMBL" id="SHH82315.1"/>
    </source>
</evidence>
<keyword evidence="2" id="KW-0167">Capsid protein</keyword>
<name>A0A1M5W4C1_9CLOT</name>
<dbReference type="Gene3D" id="3.30.200.20">
    <property type="entry name" value="Phosphorylase Kinase, domain 1"/>
    <property type="match status" value="1"/>
</dbReference>
<dbReference type="RefSeq" id="WP_072831443.1">
    <property type="nucleotide sequence ID" value="NZ_FQXP01000005.1"/>
</dbReference>
<dbReference type="Pfam" id="PF01636">
    <property type="entry name" value="APH"/>
    <property type="match status" value="1"/>
</dbReference>
<dbReference type="PANTHER" id="PTHR39179:SF1">
    <property type="entry name" value="SPORE COAT PROTEIN I"/>
    <property type="match status" value="1"/>
</dbReference>
<accession>A0A1M5W4C1</accession>
<dbReference type="InterPro" id="IPR047175">
    <property type="entry name" value="CotS-like"/>
</dbReference>
<gene>
    <name evidence="2" type="ORF">SAMN02745196_01543</name>
</gene>
<dbReference type="InterPro" id="IPR014255">
    <property type="entry name" value="Spore_coat_CotS"/>
</dbReference>
<dbReference type="OrthoDB" id="9771902at2"/>
<dbReference type="InterPro" id="IPR002575">
    <property type="entry name" value="Aminoglycoside_PTrfase"/>
</dbReference>
<feature type="domain" description="Aminoglycoside phosphotransferase" evidence="1">
    <location>
        <begin position="36"/>
        <end position="249"/>
    </location>
</feature>
<organism evidence="2 3">
    <name type="scientific">Clostridium collagenovorans DSM 3089</name>
    <dbReference type="NCBI Taxonomy" id="1121306"/>
    <lineage>
        <taxon>Bacteria</taxon>
        <taxon>Bacillati</taxon>
        <taxon>Bacillota</taxon>
        <taxon>Clostridia</taxon>
        <taxon>Eubacteriales</taxon>
        <taxon>Clostridiaceae</taxon>
        <taxon>Clostridium</taxon>
    </lineage>
</organism>
<proteinExistence type="predicted"/>
<dbReference type="EMBL" id="FQXP01000005">
    <property type="protein sequence ID" value="SHH82315.1"/>
    <property type="molecule type" value="Genomic_DNA"/>
</dbReference>
<dbReference type="Proteomes" id="UP000184526">
    <property type="component" value="Unassembled WGS sequence"/>
</dbReference>
<keyword evidence="3" id="KW-1185">Reference proteome</keyword>
<dbReference type="Gene3D" id="3.90.1200.10">
    <property type="match status" value="1"/>
</dbReference>
<dbReference type="STRING" id="1121306.SAMN02745196_01543"/>
<protein>
    <submittedName>
        <fullName evidence="2">Spore coat protein, CotS family</fullName>
    </submittedName>
</protein>
<keyword evidence="2" id="KW-0946">Virion</keyword>
<reference evidence="2 3" key="1">
    <citation type="submission" date="2016-11" db="EMBL/GenBank/DDBJ databases">
        <authorList>
            <person name="Jaros S."/>
            <person name="Januszkiewicz K."/>
            <person name="Wedrychowicz H."/>
        </authorList>
    </citation>
    <scope>NUCLEOTIDE SEQUENCE [LARGE SCALE GENOMIC DNA]</scope>
    <source>
        <strain evidence="2 3">DSM 3089</strain>
    </source>
</reference>
<dbReference type="InterPro" id="IPR011009">
    <property type="entry name" value="Kinase-like_dom_sf"/>
</dbReference>
<evidence type="ECO:0000259" key="1">
    <source>
        <dbReference type="Pfam" id="PF01636"/>
    </source>
</evidence>
<dbReference type="GO" id="GO:0042601">
    <property type="term" value="C:endospore-forming forespore"/>
    <property type="evidence" value="ECO:0007669"/>
    <property type="project" value="TreeGrafter"/>
</dbReference>